<evidence type="ECO:0000313" key="1">
    <source>
        <dbReference type="EMBL" id="BAT03282.1"/>
    </source>
</evidence>
<organism evidence="1 2">
    <name type="scientific">Oryza sativa subsp. japonica</name>
    <name type="common">Rice</name>
    <dbReference type="NCBI Taxonomy" id="39947"/>
    <lineage>
        <taxon>Eukaryota</taxon>
        <taxon>Viridiplantae</taxon>
        <taxon>Streptophyta</taxon>
        <taxon>Embryophyta</taxon>
        <taxon>Tracheophyta</taxon>
        <taxon>Spermatophyta</taxon>
        <taxon>Magnoliopsida</taxon>
        <taxon>Liliopsida</taxon>
        <taxon>Poales</taxon>
        <taxon>Poaceae</taxon>
        <taxon>BOP clade</taxon>
        <taxon>Oryzoideae</taxon>
        <taxon>Oryzeae</taxon>
        <taxon>Oryzinae</taxon>
        <taxon>Oryza</taxon>
        <taxon>Oryza sativa</taxon>
    </lineage>
</organism>
<reference evidence="1 2" key="3">
    <citation type="journal article" date="2013" name="Rice">
        <title>Improvement of the Oryza sativa Nipponbare reference genome using next generation sequence and optical map data.</title>
        <authorList>
            <person name="Kawahara Y."/>
            <person name="de la Bastide M."/>
            <person name="Hamilton J.P."/>
            <person name="Kanamori H."/>
            <person name="McCombie W.R."/>
            <person name="Ouyang S."/>
            <person name="Schwartz D.C."/>
            <person name="Tanaka T."/>
            <person name="Wu J."/>
            <person name="Zhou S."/>
            <person name="Childs K.L."/>
            <person name="Davidson R.M."/>
            <person name="Lin H."/>
            <person name="Quesada-Ocampo L."/>
            <person name="Vaillancourt B."/>
            <person name="Sakai H."/>
            <person name="Lee S.S."/>
            <person name="Kim J."/>
            <person name="Numa H."/>
            <person name="Itoh T."/>
            <person name="Buell C.R."/>
            <person name="Matsumoto T."/>
        </authorList>
    </citation>
    <scope>NUCLEOTIDE SEQUENCE [LARGE SCALE GENOMIC DNA]</scope>
    <source>
        <strain evidence="2">cv. Nipponbare</strain>
    </source>
</reference>
<accession>A0A0N7KP31</accession>
<evidence type="ECO:0000313" key="2">
    <source>
        <dbReference type="Proteomes" id="UP000059680"/>
    </source>
</evidence>
<dbReference type="Proteomes" id="UP000059680">
    <property type="component" value="Chromosome 7"/>
</dbReference>
<protein>
    <submittedName>
        <fullName evidence="1">Os07g0685650 protein</fullName>
    </submittedName>
</protein>
<keyword evidence="2" id="KW-1185">Reference proteome</keyword>
<dbReference type="Gramene" id="Os07t0685650-01">
    <property type="protein sequence ID" value="Os07t0685650-01"/>
    <property type="gene ID" value="Os07g0685650"/>
</dbReference>
<reference evidence="1 2" key="2">
    <citation type="journal article" date="2013" name="Plant Cell Physiol.">
        <title>Rice Annotation Project Database (RAP-DB): an integrative and interactive database for rice genomics.</title>
        <authorList>
            <person name="Sakai H."/>
            <person name="Lee S.S."/>
            <person name="Tanaka T."/>
            <person name="Numa H."/>
            <person name="Kim J."/>
            <person name="Kawahara Y."/>
            <person name="Wakimoto H."/>
            <person name="Yang C.C."/>
            <person name="Iwamoto M."/>
            <person name="Abe T."/>
            <person name="Yamada Y."/>
            <person name="Muto A."/>
            <person name="Inokuchi H."/>
            <person name="Ikemura T."/>
            <person name="Matsumoto T."/>
            <person name="Sasaki T."/>
            <person name="Itoh T."/>
        </authorList>
    </citation>
    <scope>NUCLEOTIDE SEQUENCE [LARGE SCALE GENOMIC DNA]</scope>
    <source>
        <strain evidence="2">cv. Nipponbare</strain>
    </source>
</reference>
<sequence length="96" mass="11024">MEMEIVDMIQVLGPHLVPACVCTQSISTSDWYYYCYCYCTSLEVPIFRCLVSSCVCVLIACSTFRESTEYVPIVHIARRPQILFVGSKRNDKHFKS</sequence>
<proteinExistence type="predicted"/>
<dbReference type="PaxDb" id="39947-A0A0N7KP31"/>
<dbReference type="InParanoid" id="A0A0N7KP31"/>
<reference evidence="2" key="1">
    <citation type="journal article" date="2005" name="Nature">
        <title>The map-based sequence of the rice genome.</title>
        <authorList>
            <consortium name="International rice genome sequencing project (IRGSP)"/>
            <person name="Matsumoto T."/>
            <person name="Wu J."/>
            <person name="Kanamori H."/>
            <person name="Katayose Y."/>
            <person name="Fujisawa M."/>
            <person name="Namiki N."/>
            <person name="Mizuno H."/>
            <person name="Yamamoto K."/>
            <person name="Antonio B.A."/>
            <person name="Baba T."/>
            <person name="Sakata K."/>
            <person name="Nagamura Y."/>
            <person name="Aoki H."/>
            <person name="Arikawa K."/>
            <person name="Arita K."/>
            <person name="Bito T."/>
            <person name="Chiden Y."/>
            <person name="Fujitsuka N."/>
            <person name="Fukunaka R."/>
            <person name="Hamada M."/>
            <person name="Harada C."/>
            <person name="Hayashi A."/>
            <person name="Hijishita S."/>
            <person name="Honda M."/>
            <person name="Hosokawa S."/>
            <person name="Ichikawa Y."/>
            <person name="Idonuma A."/>
            <person name="Iijima M."/>
            <person name="Ikeda M."/>
            <person name="Ikeno M."/>
            <person name="Ito K."/>
            <person name="Ito S."/>
            <person name="Ito T."/>
            <person name="Ito Y."/>
            <person name="Ito Y."/>
            <person name="Iwabuchi A."/>
            <person name="Kamiya K."/>
            <person name="Karasawa W."/>
            <person name="Kurita K."/>
            <person name="Katagiri S."/>
            <person name="Kikuta A."/>
            <person name="Kobayashi H."/>
            <person name="Kobayashi N."/>
            <person name="Machita K."/>
            <person name="Maehara T."/>
            <person name="Masukawa M."/>
            <person name="Mizubayashi T."/>
            <person name="Mukai Y."/>
            <person name="Nagasaki H."/>
            <person name="Nagata Y."/>
            <person name="Naito S."/>
            <person name="Nakashima M."/>
            <person name="Nakama Y."/>
            <person name="Nakamichi Y."/>
            <person name="Nakamura M."/>
            <person name="Meguro A."/>
            <person name="Negishi M."/>
            <person name="Ohta I."/>
            <person name="Ohta T."/>
            <person name="Okamoto M."/>
            <person name="Ono N."/>
            <person name="Saji S."/>
            <person name="Sakaguchi M."/>
            <person name="Sakai K."/>
            <person name="Shibata M."/>
            <person name="Shimokawa T."/>
            <person name="Song J."/>
            <person name="Takazaki Y."/>
            <person name="Terasawa K."/>
            <person name="Tsugane M."/>
            <person name="Tsuji K."/>
            <person name="Ueda S."/>
            <person name="Waki K."/>
            <person name="Yamagata H."/>
            <person name="Yamamoto M."/>
            <person name="Yamamoto S."/>
            <person name="Yamane H."/>
            <person name="Yoshiki S."/>
            <person name="Yoshihara R."/>
            <person name="Yukawa K."/>
            <person name="Zhong H."/>
            <person name="Yano M."/>
            <person name="Yuan Q."/>
            <person name="Ouyang S."/>
            <person name="Liu J."/>
            <person name="Jones K.M."/>
            <person name="Gansberger K."/>
            <person name="Moffat K."/>
            <person name="Hill J."/>
            <person name="Bera J."/>
            <person name="Fadrosh D."/>
            <person name="Jin S."/>
            <person name="Johri S."/>
            <person name="Kim M."/>
            <person name="Overton L."/>
            <person name="Reardon M."/>
            <person name="Tsitrin T."/>
            <person name="Vuong H."/>
            <person name="Weaver B."/>
            <person name="Ciecko A."/>
            <person name="Tallon L."/>
            <person name="Jackson J."/>
            <person name="Pai G."/>
            <person name="Aken S.V."/>
            <person name="Utterback T."/>
            <person name="Reidmuller S."/>
            <person name="Feldblyum T."/>
            <person name="Hsiao J."/>
            <person name="Zismann V."/>
            <person name="Iobst S."/>
            <person name="de Vazeille A.R."/>
            <person name="Buell C.R."/>
            <person name="Ying K."/>
            <person name="Li Y."/>
            <person name="Lu T."/>
            <person name="Huang Y."/>
            <person name="Zhao Q."/>
            <person name="Feng Q."/>
            <person name="Zhang L."/>
            <person name="Zhu J."/>
            <person name="Weng Q."/>
            <person name="Mu J."/>
            <person name="Lu Y."/>
            <person name="Fan D."/>
            <person name="Liu Y."/>
            <person name="Guan J."/>
            <person name="Zhang Y."/>
            <person name="Yu S."/>
            <person name="Liu X."/>
            <person name="Zhang Y."/>
            <person name="Hong G."/>
            <person name="Han B."/>
            <person name="Choisne N."/>
            <person name="Demange N."/>
            <person name="Orjeda G."/>
            <person name="Samain S."/>
            <person name="Cattolico L."/>
            <person name="Pelletier E."/>
            <person name="Couloux A."/>
            <person name="Segurens B."/>
            <person name="Wincker P."/>
            <person name="D'Hont A."/>
            <person name="Scarpelli C."/>
            <person name="Weissenbach J."/>
            <person name="Salanoubat M."/>
            <person name="Quetier F."/>
            <person name="Yu Y."/>
            <person name="Kim H.R."/>
            <person name="Rambo T."/>
            <person name="Currie J."/>
            <person name="Collura K."/>
            <person name="Luo M."/>
            <person name="Yang T."/>
            <person name="Ammiraju J.S.S."/>
            <person name="Engler F."/>
            <person name="Soderlund C."/>
            <person name="Wing R.A."/>
            <person name="Palmer L.E."/>
            <person name="de la Bastide M."/>
            <person name="Spiegel L."/>
            <person name="Nascimento L."/>
            <person name="Zutavern T."/>
            <person name="O'Shaughnessy A."/>
            <person name="Dike S."/>
            <person name="Dedhia N."/>
            <person name="Preston R."/>
            <person name="Balija V."/>
            <person name="McCombie W.R."/>
            <person name="Chow T."/>
            <person name="Chen H."/>
            <person name="Chung M."/>
            <person name="Chen C."/>
            <person name="Shaw J."/>
            <person name="Wu H."/>
            <person name="Hsiao K."/>
            <person name="Chao Y."/>
            <person name="Chu M."/>
            <person name="Cheng C."/>
            <person name="Hour A."/>
            <person name="Lee P."/>
            <person name="Lin S."/>
            <person name="Lin Y."/>
            <person name="Liou J."/>
            <person name="Liu S."/>
            <person name="Hsing Y."/>
            <person name="Raghuvanshi S."/>
            <person name="Mohanty A."/>
            <person name="Bharti A.K."/>
            <person name="Gaur A."/>
            <person name="Gupta V."/>
            <person name="Kumar D."/>
            <person name="Ravi V."/>
            <person name="Vij S."/>
            <person name="Kapur A."/>
            <person name="Khurana P."/>
            <person name="Khurana P."/>
            <person name="Khurana J.P."/>
            <person name="Tyagi A.K."/>
            <person name="Gaikwad K."/>
            <person name="Singh A."/>
            <person name="Dalal V."/>
            <person name="Srivastava S."/>
            <person name="Dixit A."/>
            <person name="Pal A.K."/>
            <person name="Ghazi I.A."/>
            <person name="Yadav M."/>
            <person name="Pandit A."/>
            <person name="Bhargava A."/>
            <person name="Sureshbabu K."/>
            <person name="Batra K."/>
            <person name="Sharma T.R."/>
            <person name="Mohapatra T."/>
            <person name="Singh N.K."/>
            <person name="Messing J."/>
            <person name="Nelson A.B."/>
            <person name="Fuks G."/>
            <person name="Kavchok S."/>
            <person name="Keizer G."/>
            <person name="Linton E."/>
            <person name="Llaca V."/>
            <person name="Song R."/>
            <person name="Tanyolac B."/>
            <person name="Young S."/>
            <person name="Ho-Il K."/>
            <person name="Hahn J.H."/>
            <person name="Sangsakoo G."/>
            <person name="Vanavichit A."/>
            <person name="de Mattos Luiz.A.T."/>
            <person name="Zimmer P.D."/>
            <person name="Malone G."/>
            <person name="Dellagostin O."/>
            <person name="de Oliveira A.C."/>
            <person name="Bevan M."/>
            <person name="Bancroft I."/>
            <person name="Minx P."/>
            <person name="Cordum H."/>
            <person name="Wilson R."/>
            <person name="Cheng Z."/>
            <person name="Jin W."/>
            <person name="Jiang J."/>
            <person name="Leong S.A."/>
            <person name="Iwama H."/>
            <person name="Gojobori T."/>
            <person name="Itoh T."/>
            <person name="Niimura Y."/>
            <person name="Fujii Y."/>
            <person name="Habara T."/>
            <person name="Sakai H."/>
            <person name="Sato Y."/>
            <person name="Wilson G."/>
            <person name="Kumar K."/>
            <person name="McCouch S."/>
            <person name="Juretic N."/>
            <person name="Hoen D."/>
            <person name="Wright S."/>
            <person name="Bruskiewich R."/>
            <person name="Bureau T."/>
            <person name="Miyao A."/>
            <person name="Hirochika H."/>
            <person name="Nishikawa T."/>
            <person name="Kadowaki K."/>
            <person name="Sugiura M."/>
            <person name="Burr B."/>
            <person name="Sasaki T."/>
        </authorList>
    </citation>
    <scope>NUCLEOTIDE SEQUENCE [LARGE SCALE GENOMIC DNA]</scope>
    <source>
        <strain evidence="2">cv. Nipponbare</strain>
    </source>
</reference>
<gene>
    <name evidence="1" type="ordered locus">Os07g0685650</name>
    <name evidence="1" type="ORF">OSNPB_070685650</name>
</gene>
<dbReference type="AlphaFoldDB" id="A0A0N7KP31"/>
<name>A0A0N7KP31_ORYSJ</name>
<dbReference type="EMBL" id="AP014963">
    <property type="protein sequence ID" value="BAT03282.1"/>
    <property type="molecule type" value="Genomic_DNA"/>
</dbReference>